<protein>
    <submittedName>
        <fullName evidence="5">Site-specific integrase</fullName>
    </submittedName>
</protein>
<evidence type="ECO:0000313" key="6">
    <source>
        <dbReference type="Proteomes" id="UP000252985"/>
    </source>
</evidence>
<dbReference type="InterPro" id="IPR013762">
    <property type="entry name" value="Integrase-like_cat_sf"/>
</dbReference>
<dbReference type="CDD" id="cd00397">
    <property type="entry name" value="DNA_BRE_C"/>
    <property type="match status" value="1"/>
</dbReference>
<accession>A0A345EBC2</accession>
<evidence type="ECO:0000256" key="1">
    <source>
        <dbReference type="ARBA" id="ARBA00022908"/>
    </source>
</evidence>
<dbReference type="InterPro" id="IPR011010">
    <property type="entry name" value="DNA_brk_join_enz"/>
</dbReference>
<dbReference type="EMBL" id="CP031148">
    <property type="protein sequence ID" value="AXG09494.1"/>
    <property type="molecule type" value="Genomic_DNA"/>
</dbReference>
<dbReference type="Pfam" id="PF00589">
    <property type="entry name" value="Phage_integrase"/>
    <property type="match status" value="1"/>
</dbReference>
<dbReference type="PANTHER" id="PTHR30349:SF41">
    <property type="entry name" value="INTEGRASE_RECOMBINASE PROTEIN MJ0367-RELATED"/>
    <property type="match status" value="1"/>
</dbReference>
<dbReference type="GO" id="GO:0006310">
    <property type="term" value="P:DNA recombination"/>
    <property type="evidence" value="ECO:0007669"/>
    <property type="project" value="UniProtKB-KW"/>
</dbReference>
<evidence type="ECO:0000256" key="3">
    <source>
        <dbReference type="ARBA" id="ARBA00023172"/>
    </source>
</evidence>
<keyword evidence="1" id="KW-0229">DNA integration</keyword>
<keyword evidence="3" id="KW-0233">DNA recombination</keyword>
<dbReference type="SUPFAM" id="SSF56349">
    <property type="entry name" value="DNA breaking-rejoining enzymes"/>
    <property type="match status" value="1"/>
</dbReference>
<dbReference type="PROSITE" id="PS51898">
    <property type="entry name" value="TYR_RECOMBINASE"/>
    <property type="match status" value="1"/>
</dbReference>
<dbReference type="RefSeq" id="WP_114605414.1">
    <property type="nucleotide sequence ID" value="NZ_CP031148.1"/>
</dbReference>
<evidence type="ECO:0000259" key="4">
    <source>
        <dbReference type="PROSITE" id="PS51898"/>
    </source>
</evidence>
<feature type="domain" description="Tyr recombinase" evidence="4">
    <location>
        <begin position="11"/>
        <end position="192"/>
    </location>
</feature>
<organism evidence="5 6">
    <name type="scientific">Haloplanus rubicundus</name>
    <dbReference type="NCBI Taxonomy" id="1547898"/>
    <lineage>
        <taxon>Archaea</taxon>
        <taxon>Methanobacteriati</taxon>
        <taxon>Methanobacteriota</taxon>
        <taxon>Stenosarchaea group</taxon>
        <taxon>Halobacteria</taxon>
        <taxon>Halobacteriales</taxon>
        <taxon>Haloferacaceae</taxon>
        <taxon>Haloplanus</taxon>
    </lineage>
</organism>
<gene>
    <name evidence="5" type="ORF">DU484_06210</name>
</gene>
<dbReference type="InterPro" id="IPR050090">
    <property type="entry name" value="Tyrosine_recombinase_XerCD"/>
</dbReference>
<dbReference type="Proteomes" id="UP000252985">
    <property type="component" value="Chromosome"/>
</dbReference>
<evidence type="ECO:0000256" key="2">
    <source>
        <dbReference type="ARBA" id="ARBA00023125"/>
    </source>
</evidence>
<dbReference type="GeneID" id="37286554"/>
<dbReference type="Gene3D" id="1.10.443.10">
    <property type="entry name" value="Intergrase catalytic core"/>
    <property type="match status" value="1"/>
</dbReference>
<keyword evidence="2" id="KW-0238">DNA-binding</keyword>
<dbReference type="InterPro" id="IPR002104">
    <property type="entry name" value="Integrase_catalytic"/>
</dbReference>
<reference evidence="5 6" key="1">
    <citation type="submission" date="2018-07" db="EMBL/GenBank/DDBJ databases">
        <title>Genome sequences of Haloplanus sp. CBA1112.</title>
        <authorList>
            <person name="Kim Y.B."/>
            <person name="Roh S.W."/>
        </authorList>
    </citation>
    <scope>NUCLEOTIDE SEQUENCE [LARGE SCALE GENOMIC DNA]</scope>
    <source>
        <strain evidence="5 6">CBA1112</strain>
    </source>
</reference>
<evidence type="ECO:0000313" key="5">
    <source>
        <dbReference type="EMBL" id="AXG09494.1"/>
    </source>
</evidence>
<dbReference type="KEGG" id="haq:DU484_06210"/>
<dbReference type="GO" id="GO:0015074">
    <property type="term" value="P:DNA integration"/>
    <property type="evidence" value="ECO:0007669"/>
    <property type="project" value="UniProtKB-KW"/>
</dbReference>
<name>A0A345EBC2_9EURY</name>
<dbReference type="AlphaFoldDB" id="A0A345EBC2"/>
<proteinExistence type="predicted"/>
<dbReference type="GO" id="GO:0003677">
    <property type="term" value="F:DNA binding"/>
    <property type="evidence" value="ECO:0007669"/>
    <property type="project" value="UniProtKB-KW"/>
</dbReference>
<dbReference type="PANTHER" id="PTHR30349">
    <property type="entry name" value="PHAGE INTEGRASE-RELATED"/>
    <property type="match status" value="1"/>
</dbReference>
<sequence length="194" mass="21892">MHMEDYDDRDGRKVWLTRDEVADVVADADGTVQRIAVGLMARSGLRSAEVVDVTPADVDETPSGWVVRVQRGKGDKYRETPLTDSLAATINAYADVRDGGPDDPLVSRTTRTVRDWVTTIGEHRLDETGDDGWSHLSAHDLRRTWGTLLVDDEVEPGLVMEWGGWEDWETFREAYLGTYSTKAKNRAREKVDWL</sequence>